<evidence type="ECO:0000256" key="4">
    <source>
        <dbReference type="ARBA" id="ARBA00022989"/>
    </source>
</evidence>
<comment type="subcellular location">
    <subcellularLocation>
        <location evidence="1">Cell membrane</location>
        <topology evidence="1">Multi-pass membrane protein</topology>
    </subcellularLocation>
</comment>
<dbReference type="Pfam" id="PF12704">
    <property type="entry name" value="MacB_PCD"/>
    <property type="match status" value="1"/>
</dbReference>
<evidence type="ECO:0000256" key="5">
    <source>
        <dbReference type="ARBA" id="ARBA00023136"/>
    </source>
</evidence>
<keyword evidence="5 6" id="KW-0472">Membrane</keyword>
<protein>
    <submittedName>
        <fullName evidence="9">ABC-type antimicrobial peptide transport system permease subunit</fullName>
    </submittedName>
</protein>
<evidence type="ECO:0000259" key="7">
    <source>
        <dbReference type="Pfam" id="PF02687"/>
    </source>
</evidence>
<evidence type="ECO:0000256" key="1">
    <source>
        <dbReference type="ARBA" id="ARBA00004651"/>
    </source>
</evidence>
<evidence type="ECO:0000256" key="2">
    <source>
        <dbReference type="ARBA" id="ARBA00022475"/>
    </source>
</evidence>
<dbReference type="Proteomes" id="UP000557307">
    <property type="component" value="Unassembled WGS sequence"/>
</dbReference>
<keyword evidence="3 6" id="KW-0812">Transmembrane</keyword>
<feature type="transmembrane region" description="Helical" evidence="6">
    <location>
        <begin position="324"/>
        <end position="349"/>
    </location>
</feature>
<feature type="transmembrane region" description="Helical" evidence="6">
    <location>
        <begin position="663"/>
        <end position="687"/>
    </location>
</feature>
<organism evidence="9 10">
    <name type="scientific">Rhabdobacter roseus</name>
    <dbReference type="NCBI Taxonomy" id="1655419"/>
    <lineage>
        <taxon>Bacteria</taxon>
        <taxon>Pseudomonadati</taxon>
        <taxon>Bacteroidota</taxon>
        <taxon>Cytophagia</taxon>
        <taxon>Cytophagales</taxon>
        <taxon>Cytophagaceae</taxon>
        <taxon>Rhabdobacter</taxon>
    </lineage>
</organism>
<evidence type="ECO:0000313" key="9">
    <source>
        <dbReference type="EMBL" id="MBB5285604.1"/>
    </source>
</evidence>
<feature type="domain" description="ABC3 transporter permease C-terminal" evidence="7">
    <location>
        <begin position="283"/>
        <end position="399"/>
    </location>
</feature>
<dbReference type="InterPro" id="IPR050250">
    <property type="entry name" value="Macrolide_Exporter_MacB"/>
</dbReference>
<feature type="transmembrane region" description="Helical" evidence="6">
    <location>
        <begin position="369"/>
        <end position="394"/>
    </location>
</feature>
<evidence type="ECO:0000256" key="3">
    <source>
        <dbReference type="ARBA" id="ARBA00022692"/>
    </source>
</evidence>
<reference evidence="9 10" key="1">
    <citation type="submission" date="2020-08" db="EMBL/GenBank/DDBJ databases">
        <title>Genomic Encyclopedia of Type Strains, Phase IV (KMG-IV): sequencing the most valuable type-strain genomes for metagenomic binning, comparative biology and taxonomic classification.</title>
        <authorList>
            <person name="Goeker M."/>
        </authorList>
    </citation>
    <scope>NUCLEOTIDE SEQUENCE [LARGE SCALE GENOMIC DNA]</scope>
    <source>
        <strain evidence="9 10">DSM 105074</strain>
    </source>
</reference>
<feature type="transmembrane region" description="Helical" evidence="6">
    <location>
        <begin position="20"/>
        <end position="41"/>
    </location>
</feature>
<accession>A0A840TQK1</accession>
<dbReference type="PROSITE" id="PS51257">
    <property type="entry name" value="PROKAR_LIPOPROTEIN"/>
    <property type="match status" value="1"/>
</dbReference>
<comment type="caution">
    <text evidence="9">The sequence shown here is derived from an EMBL/GenBank/DDBJ whole genome shotgun (WGS) entry which is preliminary data.</text>
</comment>
<dbReference type="GO" id="GO:0022857">
    <property type="term" value="F:transmembrane transporter activity"/>
    <property type="evidence" value="ECO:0007669"/>
    <property type="project" value="TreeGrafter"/>
</dbReference>
<dbReference type="RefSeq" id="WP_184175946.1">
    <property type="nucleotide sequence ID" value="NZ_JACHGF010000006.1"/>
</dbReference>
<feature type="domain" description="ABC3 transporter permease C-terminal" evidence="7">
    <location>
        <begin position="666"/>
        <end position="778"/>
    </location>
</feature>
<dbReference type="EMBL" id="JACHGF010000006">
    <property type="protein sequence ID" value="MBB5285604.1"/>
    <property type="molecule type" value="Genomic_DNA"/>
</dbReference>
<feature type="transmembrane region" description="Helical" evidence="6">
    <location>
        <begin position="747"/>
        <end position="767"/>
    </location>
</feature>
<dbReference type="InterPro" id="IPR003838">
    <property type="entry name" value="ABC3_permease_C"/>
</dbReference>
<evidence type="ECO:0000256" key="6">
    <source>
        <dbReference type="SAM" id="Phobius"/>
    </source>
</evidence>
<dbReference type="PANTHER" id="PTHR30572:SF18">
    <property type="entry name" value="ABC-TYPE MACROLIDE FAMILY EXPORT SYSTEM PERMEASE COMPONENT 2"/>
    <property type="match status" value="1"/>
</dbReference>
<keyword evidence="4 6" id="KW-1133">Transmembrane helix</keyword>
<feature type="transmembrane region" description="Helical" evidence="6">
    <location>
        <begin position="281"/>
        <end position="299"/>
    </location>
</feature>
<name>A0A840TQK1_9BACT</name>
<feature type="transmembrane region" description="Helical" evidence="6">
    <location>
        <begin position="419"/>
        <end position="438"/>
    </location>
</feature>
<dbReference type="GO" id="GO:0005886">
    <property type="term" value="C:plasma membrane"/>
    <property type="evidence" value="ECO:0007669"/>
    <property type="project" value="UniProtKB-SubCell"/>
</dbReference>
<dbReference type="PANTHER" id="PTHR30572">
    <property type="entry name" value="MEMBRANE COMPONENT OF TRANSPORTER-RELATED"/>
    <property type="match status" value="1"/>
</dbReference>
<evidence type="ECO:0000259" key="8">
    <source>
        <dbReference type="Pfam" id="PF12704"/>
    </source>
</evidence>
<evidence type="ECO:0000313" key="10">
    <source>
        <dbReference type="Proteomes" id="UP000557307"/>
    </source>
</evidence>
<keyword evidence="2" id="KW-1003">Cell membrane</keyword>
<feature type="domain" description="MacB-like periplasmic core" evidence="8">
    <location>
        <begin position="21"/>
        <end position="237"/>
    </location>
</feature>
<feature type="transmembrane region" description="Helical" evidence="6">
    <location>
        <begin position="699"/>
        <end position="727"/>
    </location>
</feature>
<keyword evidence="10" id="KW-1185">Reference proteome</keyword>
<proteinExistence type="predicted"/>
<sequence length="786" mass="87491">MIKNYFKIAWRNLIRAKGYAFINIGGLAVGMACSLLILLWIQSEITYDMFHEKKDRLYLAMNRSTFDGKLQAWPSTPKPLGPALQKEYPEVAQTSRYSANNGSLLTVGDKKIRANSAFVDSTFLSMFTFPLLSGDAATALGQPGSIVITQQLAQKLFGNAEALGRTIRIDSSENALVTGVLADLPANSRFDFEYLSPWSYLQKLGWDDGYWGNNSVRTYVELLPTAREAVVAQKIKNITRRHSKNEEDNEVFLHALPKWRLFSRFENGQVAGGRIEVVRQFGIIAGFILLIACINFMNLSTARSEKRAKEVGVCKVAGARRQSLIGLFLSESFIITCLAALLALTIVVVSLPAFSELIDRPLTVDFTNVYFWLFISAFVVITALLAGSYPAFYLSSFQPVKVLKGTFKTARAVINPRKVLVVVQFSIALVLIVSTLVIKKQINYAQERDNGYQKNNLVYTFMEGDIAKNYAVIKSELARSGVVESVTKTSAPLTEGWSNSWGFDWTGKPDNAKIVFNRFCTDENIVNTAGLTLLEGRDMDLSKYPTDSSAVLLNESAVKAMGFTEPLGQVIKDNGREWRVVGIIKDFILNSPYDPMEPMVIEGAHGWFNVIHIKYRPEVPTQEALKATEQIFTKYNPSYPFNYRFVDESYAAKFKDEQRTGTLAALFAFLTVLISCLGLFGLAAYMAEKRTKEIGIRKVLGASIPSVAGLLSREFIGLVAFSCLVAFPVAWWSMNWWLQSYSYRTDISWWVFALAGGGALLITLLTVSSQAIKAALTNPVKALKTE</sequence>
<dbReference type="Pfam" id="PF02687">
    <property type="entry name" value="FtsX"/>
    <property type="match status" value="2"/>
</dbReference>
<dbReference type="InterPro" id="IPR025857">
    <property type="entry name" value="MacB_PCD"/>
</dbReference>
<dbReference type="AlphaFoldDB" id="A0A840TQK1"/>
<gene>
    <name evidence="9" type="ORF">HNQ92_003764</name>
</gene>